<comment type="caution">
    <text evidence="1">The sequence shown here is derived from an EMBL/GenBank/DDBJ whole genome shotgun (WGS) entry which is preliminary data.</text>
</comment>
<sequence>MDFFVRNNGQVTKSSRGYNSFLLHTFSLSLLWVISISSTTPQKCVNGRAITWSLQARDKCPRILVAKQLSHVSLSYSPCPSNKGLSQFSIKNSTEKLTGRPDLTIVALDLATGYAEAGRINQQANKRGF</sequence>
<name>A0A8X6PN38_NEPPI</name>
<dbReference type="AlphaFoldDB" id="A0A8X6PN38"/>
<keyword evidence="2" id="KW-1185">Reference proteome</keyword>
<dbReference type="EMBL" id="BMAW01116919">
    <property type="protein sequence ID" value="GFT72766.1"/>
    <property type="molecule type" value="Genomic_DNA"/>
</dbReference>
<evidence type="ECO:0000313" key="2">
    <source>
        <dbReference type="Proteomes" id="UP000887013"/>
    </source>
</evidence>
<gene>
    <name evidence="1" type="ORF">NPIL_248251</name>
</gene>
<proteinExistence type="predicted"/>
<dbReference type="Proteomes" id="UP000887013">
    <property type="component" value="Unassembled WGS sequence"/>
</dbReference>
<evidence type="ECO:0000313" key="1">
    <source>
        <dbReference type="EMBL" id="GFT72766.1"/>
    </source>
</evidence>
<accession>A0A8X6PN38</accession>
<protein>
    <submittedName>
        <fullName evidence="1">Uncharacterized protein</fullName>
    </submittedName>
</protein>
<reference evidence="1" key="1">
    <citation type="submission" date="2020-08" db="EMBL/GenBank/DDBJ databases">
        <title>Multicomponent nature underlies the extraordinary mechanical properties of spider dragline silk.</title>
        <authorList>
            <person name="Kono N."/>
            <person name="Nakamura H."/>
            <person name="Mori M."/>
            <person name="Yoshida Y."/>
            <person name="Ohtoshi R."/>
            <person name="Malay A.D."/>
            <person name="Moran D.A.P."/>
            <person name="Tomita M."/>
            <person name="Numata K."/>
            <person name="Arakawa K."/>
        </authorList>
    </citation>
    <scope>NUCLEOTIDE SEQUENCE</scope>
</reference>
<organism evidence="1 2">
    <name type="scientific">Nephila pilipes</name>
    <name type="common">Giant wood spider</name>
    <name type="synonym">Nephila maculata</name>
    <dbReference type="NCBI Taxonomy" id="299642"/>
    <lineage>
        <taxon>Eukaryota</taxon>
        <taxon>Metazoa</taxon>
        <taxon>Ecdysozoa</taxon>
        <taxon>Arthropoda</taxon>
        <taxon>Chelicerata</taxon>
        <taxon>Arachnida</taxon>
        <taxon>Araneae</taxon>
        <taxon>Araneomorphae</taxon>
        <taxon>Entelegynae</taxon>
        <taxon>Araneoidea</taxon>
        <taxon>Nephilidae</taxon>
        <taxon>Nephila</taxon>
    </lineage>
</organism>